<reference evidence="4 5" key="1">
    <citation type="submission" date="2021-04" db="EMBL/GenBank/DDBJ databases">
        <title>Magnetospirillum sulfuroxidans sp. nov., a facultative chemolithoautotrophic sulfur-oxidizing alphaproteobacterium isolated from freshwater sediment and proposals for Paramagetospirillum gen. nov., and Magnetospirillaceae fam. nov.</title>
        <authorList>
            <person name="Koziaeva V."/>
            <person name="Geelhoed J.S."/>
            <person name="Sorokin D.Y."/>
            <person name="Grouzdev D.S."/>
        </authorList>
    </citation>
    <scope>NUCLEOTIDE SEQUENCE [LARGE SCALE GENOMIC DNA]</scope>
    <source>
        <strain evidence="4 5">J10</strain>
    </source>
</reference>
<proteinExistence type="inferred from homology"/>
<dbReference type="Proteomes" id="UP000680714">
    <property type="component" value="Unassembled WGS sequence"/>
</dbReference>
<keyword evidence="5" id="KW-1185">Reference proteome</keyword>
<evidence type="ECO:0000313" key="5">
    <source>
        <dbReference type="Proteomes" id="UP000680714"/>
    </source>
</evidence>
<feature type="short sequence motif" description="HXTX 1" evidence="2">
    <location>
        <begin position="37"/>
        <end position="40"/>
    </location>
</feature>
<dbReference type="HAMAP" id="MF_01940">
    <property type="entry name" value="RNA_CPDase"/>
    <property type="match status" value="1"/>
</dbReference>
<feature type="active site" description="Proton donor" evidence="2">
    <location>
        <position position="37"/>
    </location>
</feature>
<evidence type="ECO:0000313" key="4">
    <source>
        <dbReference type="EMBL" id="MBR9972564.1"/>
    </source>
</evidence>
<organism evidence="4 5">
    <name type="scientific">Magnetospirillum sulfuroxidans</name>
    <dbReference type="NCBI Taxonomy" id="611300"/>
    <lineage>
        <taxon>Bacteria</taxon>
        <taxon>Pseudomonadati</taxon>
        <taxon>Pseudomonadota</taxon>
        <taxon>Alphaproteobacteria</taxon>
        <taxon>Rhodospirillales</taxon>
        <taxon>Rhodospirillaceae</taxon>
        <taxon>Magnetospirillum</taxon>
    </lineage>
</organism>
<evidence type="ECO:0000256" key="2">
    <source>
        <dbReference type="HAMAP-Rule" id="MF_01940"/>
    </source>
</evidence>
<dbReference type="EC" id="3.1.4.58" evidence="2"/>
<comment type="caution">
    <text evidence="4">The sequence shown here is derived from an EMBL/GenBank/DDBJ whole genome shotgun (WGS) entry which is preliminary data.</text>
</comment>
<dbReference type="InterPro" id="IPR014051">
    <property type="entry name" value="Phosphoesterase_HXTX"/>
</dbReference>
<name>A0ABS5IDS4_9PROT</name>
<dbReference type="SUPFAM" id="SSF55144">
    <property type="entry name" value="LigT-like"/>
    <property type="match status" value="1"/>
</dbReference>
<protein>
    <recommendedName>
        <fullName evidence="2">RNA 2',3'-cyclic phosphodiesterase</fullName>
        <shortName evidence="2">RNA 2',3'-CPDase</shortName>
        <ecNumber evidence="2">3.1.4.58</ecNumber>
    </recommendedName>
</protein>
<evidence type="ECO:0000256" key="1">
    <source>
        <dbReference type="ARBA" id="ARBA00022801"/>
    </source>
</evidence>
<dbReference type="Gene3D" id="3.90.1140.10">
    <property type="entry name" value="Cyclic phosphodiesterase"/>
    <property type="match status" value="1"/>
</dbReference>
<dbReference type="EMBL" id="JAGTUF010000012">
    <property type="protein sequence ID" value="MBR9972564.1"/>
    <property type="molecule type" value="Genomic_DNA"/>
</dbReference>
<evidence type="ECO:0000259" key="3">
    <source>
        <dbReference type="Pfam" id="PF02834"/>
    </source>
</evidence>
<comment type="similarity">
    <text evidence="2">Belongs to the 2H phosphoesterase superfamily. ThpR family.</text>
</comment>
<dbReference type="InterPro" id="IPR004175">
    <property type="entry name" value="RNA_CPDase"/>
</dbReference>
<feature type="domain" description="Phosphoesterase HXTX" evidence="3">
    <location>
        <begin position="8"/>
        <end position="85"/>
    </location>
</feature>
<dbReference type="PANTHER" id="PTHR35561">
    <property type="entry name" value="RNA 2',3'-CYCLIC PHOSPHODIESTERASE"/>
    <property type="match status" value="1"/>
</dbReference>
<dbReference type="InterPro" id="IPR009097">
    <property type="entry name" value="Cyclic_Pdiesterase"/>
</dbReference>
<comment type="catalytic activity">
    <reaction evidence="2">
        <text>a 3'-end 2',3'-cyclophospho-ribonucleotide-RNA + H2O = a 3'-end 2'-phospho-ribonucleotide-RNA + H(+)</text>
        <dbReference type="Rhea" id="RHEA:11828"/>
        <dbReference type="Rhea" id="RHEA-COMP:10464"/>
        <dbReference type="Rhea" id="RHEA-COMP:17353"/>
        <dbReference type="ChEBI" id="CHEBI:15377"/>
        <dbReference type="ChEBI" id="CHEBI:15378"/>
        <dbReference type="ChEBI" id="CHEBI:83064"/>
        <dbReference type="ChEBI" id="CHEBI:173113"/>
        <dbReference type="EC" id="3.1.4.58"/>
    </reaction>
</comment>
<keyword evidence="1 2" id="KW-0378">Hydrolase</keyword>
<feature type="domain" description="Phosphoesterase HXTX" evidence="3">
    <location>
        <begin position="92"/>
        <end position="160"/>
    </location>
</feature>
<dbReference type="PANTHER" id="PTHR35561:SF1">
    <property type="entry name" value="RNA 2',3'-CYCLIC PHOSPHODIESTERASE"/>
    <property type="match status" value="1"/>
</dbReference>
<dbReference type="Pfam" id="PF02834">
    <property type="entry name" value="LigT_PEase"/>
    <property type="match status" value="2"/>
</dbReference>
<dbReference type="RefSeq" id="WP_211549438.1">
    <property type="nucleotide sequence ID" value="NZ_JAGTUF010000012.1"/>
</dbReference>
<gene>
    <name evidence="4" type="primary">thpR</name>
    <name evidence="4" type="ORF">KEC16_12640</name>
</gene>
<dbReference type="NCBIfam" id="TIGR02258">
    <property type="entry name" value="2_5_ligase"/>
    <property type="match status" value="1"/>
</dbReference>
<comment type="function">
    <text evidence="2">Hydrolyzes RNA 2',3'-cyclic phosphodiester to an RNA 2'-phosphomonoester.</text>
</comment>
<sequence length="178" mass="19120">MIRLFVGLGLPADLATRLEALAGGVPGARWVAARNLHVTLRFIGEVDEAQAEELHDHLCRLQARPLALTIKDFGSFGGAKPRALWAAIKPDPALDRLQHKVEQAAQAIGLAPEGRKFIPHITLAWLKGAPADRVAGFIAHHTPWAAALPVAAFTVYRSLLGAGGAEYQALTEYPLDSK</sequence>
<accession>A0ABS5IDS4</accession>
<feature type="active site" description="Proton acceptor" evidence="2">
    <location>
        <position position="120"/>
    </location>
</feature>
<feature type="short sequence motif" description="HXTX 2" evidence="2">
    <location>
        <begin position="120"/>
        <end position="123"/>
    </location>
</feature>